<sequence>MDALAIMRRAAIGLIASTLALLLVAFAAHASEIGVSGRAVRFTIHGAEETLRNYCVTQDGALWLVLPGGARFELITSTADPAITNPGDGSFHPFDDVEVRAALTAVRYPLDGVCADVFLLPYPRRDGLQSVAGPELILLSPGVLPVLPERQHAEFVHELGHVVQYARMPDADAGAWSRYRTLRGIENTAVYCESGIHADRPHEIFAEDFRALFGDALANYSGTIENSAIAPPATVQGLGDFMRDLAAGAPLATALACYPNPSNGPVRFARGGAAAPAALDLFDVSGRRIATLAPTMSPSGATWTWDGRDARGVPAAAGAFFARARDGGAALRVTRVR</sequence>
<evidence type="ECO:0008006" key="3">
    <source>
        <dbReference type="Google" id="ProtNLM"/>
    </source>
</evidence>
<reference evidence="1" key="1">
    <citation type="submission" date="2020-07" db="EMBL/GenBank/DDBJ databases">
        <title>Huge and variable diversity of episymbiotic CPR bacteria and DPANN archaea in groundwater ecosystems.</title>
        <authorList>
            <person name="He C.Y."/>
            <person name="Keren R."/>
            <person name="Whittaker M."/>
            <person name="Farag I.F."/>
            <person name="Doudna J."/>
            <person name="Cate J.H.D."/>
            <person name="Banfield J.F."/>
        </authorList>
    </citation>
    <scope>NUCLEOTIDE SEQUENCE</scope>
    <source>
        <strain evidence="1">NC_groundwater_928_Pr1_S-0.2um_72_17</strain>
    </source>
</reference>
<organism evidence="1 2">
    <name type="scientific">Eiseniibacteriota bacterium</name>
    <dbReference type="NCBI Taxonomy" id="2212470"/>
    <lineage>
        <taxon>Bacteria</taxon>
        <taxon>Candidatus Eiseniibacteriota</taxon>
    </lineage>
</organism>
<evidence type="ECO:0000313" key="2">
    <source>
        <dbReference type="Proteomes" id="UP000807850"/>
    </source>
</evidence>
<proteinExistence type="predicted"/>
<dbReference type="Proteomes" id="UP000807850">
    <property type="component" value="Unassembled WGS sequence"/>
</dbReference>
<gene>
    <name evidence="1" type="ORF">HY076_05525</name>
</gene>
<name>A0A9D6LBM5_UNCEI</name>
<protein>
    <recommendedName>
        <fullName evidence="3">FlgD Ig-like domain-containing protein</fullName>
    </recommendedName>
</protein>
<dbReference type="Gene3D" id="2.60.40.4070">
    <property type="match status" value="1"/>
</dbReference>
<evidence type="ECO:0000313" key="1">
    <source>
        <dbReference type="EMBL" id="MBI3539714.1"/>
    </source>
</evidence>
<dbReference type="AlphaFoldDB" id="A0A9D6LBM5"/>
<accession>A0A9D6LBM5</accession>
<comment type="caution">
    <text evidence="1">The sequence shown here is derived from an EMBL/GenBank/DDBJ whole genome shotgun (WGS) entry which is preliminary data.</text>
</comment>
<dbReference type="EMBL" id="JACQAY010000173">
    <property type="protein sequence ID" value="MBI3539714.1"/>
    <property type="molecule type" value="Genomic_DNA"/>
</dbReference>